<dbReference type="EMBL" id="JBCDNA010000001">
    <property type="protein sequence ID" value="MEL4454861.1"/>
    <property type="molecule type" value="Genomic_DNA"/>
</dbReference>
<dbReference type="Proteomes" id="UP001474120">
    <property type="component" value="Unassembled WGS sequence"/>
</dbReference>
<keyword evidence="3" id="KW-1185">Reference proteome</keyword>
<name>A0ABU9KXD9_9FLAO</name>
<feature type="transmembrane region" description="Helical" evidence="1">
    <location>
        <begin position="41"/>
        <end position="59"/>
    </location>
</feature>
<feature type="transmembrane region" description="Helical" evidence="1">
    <location>
        <begin position="12"/>
        <end position="35"/>
    </location>
</feature>
<dbReference type="RefSeq" id="WP_342158540.1">
    <property type="nucleotide sequence ID" value="NZ_JBCDNA010000001.1"/>
</dbReference>
<keyword evidence="1" id="KW-0812">Transmembrane</keyword>
<proteinExistence type="predicted"/>
<keyword evidence="1" id="KW-1133">Transmembrane helix</keyword>
<sequence length="205" mass="23635">MKFKTVLKNLVYPITLLTIITFLGILISLHSLYVAVTIDPLYAVIVIPITIFLIVLYILDRLLIKRVAYSTLMLGELILGIGVFLLFSYQESYTDVNFNTDQDYILVIFDAKENSIATFNRKGLFGKELKVDTNTIHLDRTMAARKNLRINDPAAWKGSYYKRGKYEFKGDSIEYIFSLHQKRIGPDFIRETDRFVDSLLEVGME</sequence>
<organism evidence="2 3">
    <name type="scientific">Lutimonas vermicola</name>
    <dbReference type="NCBI Taxonomy" id="414288"/>
    <lineage>
        <taxon>Bacteria</taxon>
        <taxon>Pseudomonadati</taxon>
        <taxon>Bacteroidota</taxon>
        <taxon>Flavobacteriia</taxon>
        <taxon>Flavobacteriales</taxon>
        <taxon>Flavobacteriaceae</taxon>
        <taxon>Lutimonas</taxon>
    </lineage>
</organism>
<reference evidence="2 3" key="1">
    <citation type="submission" date="2024-04" db="EMBL/GenBank/DDBJ databases">
        <title>whole genome sequencing of Lutimonas vermicola strain IMCC1616.</title>
        <authorList>
            <person name="Bae S.S."/>
        </authorList>
    </citation>
    <scope>NUCLEOTIDE SEQUENCE [LARGE SCALE GENOMIC DNA]</scope>
    <source>
        <strain evidence="2 3">IMCC1616</strain>
    </source>
</reference>
<evidence type="ECO:0000313" key="3">
    <source>
        <dbReference type="Proteomes" id="UP001474120"/>
    </source>
</evidence>
<feature type="transmembrane region" description="Helical" evidence="1">
    <location>
        <begin position="71"/>
        <end position="89"/>
    </location>
</feature>
<comment type="caution">
    <text evidence="2">The sequence shown here is derived from an EMBL/GenBank/DDBJ whole genome shotgun (WGS) entry which is preliminary data.</text>
</comment>
<protein>
    <submittedName>
        <fullName evidence="2">Uncharacterized protein</fullName>
    </submittedName>
</protein>
<keyword evidence="1" id="KW-0472">Membrane</keyword>
<evidence type="ECO:0000256" key="1">
    <source>
        <dbReference type="SAM" id="Phobius"/>
    </source>
</evidence>
<gene>
    <name evidence="2" type="ORF">AABB81_03075</name>
</gene>
<evidence type="ECO:0000313" key="2">
    <source>
        <dbReference type="EMBL" id="MEL4454861.1"/>
    </source>
</evidence>
<accession>A0ABU9KXD9</accession>